<dbReference type="InterPro" id="IPR050259">
    <property type="entry name" value="SDR"/>
</dbReference>
<dbReference type="PRINTS" id="PR00081">
    <property type="entry name" value="GDHRDH"/>
</dbReference>
<organism evidence="14 17">
    <name type="scientific">Phytopseudomonas dryadis</name>
    <dbReference type="NCBI Taxonomy" id="2487520"/>
    <lineage>
        <taxon>Bacteria</taxon>
        <taxon>Pseudomonadati</taxon>
        <taxon>Pseudomonadota</taxon>
        <taxon>Gammaproteobacteria</taxon>
        <taxon>Pseudomonadales</taxon>
        <taxon>Pseudomonadaceae</taxon>
        <taxon>Phytopseudomonas</taxon>
    </lineage>
</organism>
<dbReference type="Proteomes" id="UP000291334">
    <property type="component" value="Unassembled WGS sequence"/>
</dbReference>
<feature type="binding site" evidence="11">
    <location>
        <position position="89"/>
    </location>
    <ligand>
        <name>NADP(+)</name>
        <dbReference type="ChEBI" id="CHEBI:58349"/>
    </ligand>
</feature>
<feature type="binding site" evidence="11">
    <location>
        <position position="187"/>
    </location>
    <ligand>
        <name>NADP(+)</name>
        <dbReference type="ChEBI" id="CHEBI:58349"/>
    </ligand>
</feature>
<dbReference type="InterPro" id="IPR057326">
    <property type="entry name" value="KR_dom"/>
</dbReference>
<evidence type="ECO:0000256" key="1">
    <source>
        <dbReference type="ARBA" id="ARBA00002607"/>
    </source>
</evidence>
<dbReference type="EMBL" id="QJUM01000002">
    <property type="protein sequence ID" value="TBV09370.1"/>
    <property type="molecule type" value="Genomic_DNA"/>
</dbReference>
<keyword evidence="9 12" id="KW-0275">Fatty acid biosynthesis</keyword>
<reference evidence="16 17" key="1">
    <citation type="submission" date="2018-06" db="EMBL/GenBank/DDBJ databases">
        <title>Three novel Pseudomonas species isolated from symptomatic oak.</title>
        <authorList>
            <person name="Bueno-Gonzalez V."/>
            <person name="Brady C."/>
        </authorList>
    </citation>
    <scope>NUCLEOTIDE SEQUENCE [LARGE SCALE GENOMIC DNA]</scope>
    <source>
        <strain evidence="15 16">P26B</strain>
        <strain evidence="14 17">P6B</strain>
    </source>
</reference>
<dbReference type="InterPro" id="IPR036291">
    <property type="entry name" value="NAD(P)-bd_dom_sf"/>
</dbReference>
<dbReference type="PANTHER" id="PTHR42879">
    <property type="entry name" value="3-OXOACYL-(ACYL-CARRIER-PROTEIN) REDUCTASE"/>
    <property type="match status" value="1"/>
</dbReference>
<dbReference type="SMART" id="SM00822">
    <property type="entry name" value="PKS_KR"/>
    <property type="match status" value="1"/>
</dbReference>
<feature type="binding site" evidence="11">
    <location>
        <position position="37"/>
    </location>
    <ligand>
        <name>NADP(+)</name>
        <dbReference type="ChEBI" id="CHEBI:58349"/>
    </ligand>
</feature>
<dbReference type="PRINTS" id="PR00080">
    <property type="entry name" value="SDRFAMILY"/>
</dbReference>
<feature type="binding site" evidence="11">
    <location>
        <begin position="154"/>
        <end position="158"/>
    </location>
    <ligand>
        <name>NADP(+)</name>
        <dbReference type="ChEBI" id="CHEBI:58349"/>
    </ligand>
</feature>
<dbReference type="InterPro" id="IPR020904">
    <property type="entry name" value="Sc_DH/Rdtase_CS"/>
</dbReference>
<dbReference type="EMBL" id="QJUL01000051">
    <property type="protein sequence ID" value="TBU86430.1"/>
    <property type="molecule type" value="Genomic_DNA"/>
</dbReference>
<dbReference type="FunFam" id="3.40.50.720:FF:000037">
    <property type="entry name" value="3-oxoacyl-[acyl-carrier-protein] reductase FabG"/>
    <property type="match status" value="1"/>
</dbReference>
<evidence type="ECO:0000256" key="2">
    <source>
        <dbReference type="ARBA" id="ARBA00005194"/>
    </source>
</evidence>
<dbReference type="UniPathway" id="UPA00094"/>
<dbReference type="NCBIfam" id="NF009466">
    <property type="entry name" value="PRK12826.1-2"/>
    <property type="match status" value="1"/>
</dbReference>
<dbReference type="Gene3D" id="3.40.50.720">
    <property type="entry name" value="NAD(P)-binding Rossmann-like Domain"/>
    <property type="match status" value="1"/>
</dbReference>
<dbReference type="PROSITE" id="PS00061">
    <property type="entry name" value="ADH_SHORT"/>
    <property type="match status" value="1"/>
</dbReference>
<name>A0A4Q9QV58_9GAMM</name>
<comment type="similarity">
    <text evidence="3 12">Belongs to the short-chain dehydrogenases/reductases (SDR) family.</text>
</comment>
<dbReference type="OrthoDB" id="9804774at2"/>
<evidence type="ECO:0000256" key="8">
    <source>
        <dbReference type="ARBA" id="ARBA00023098"/>
    </source>
</evidence>
<comment type="pathway">
    <text evidence="2 12">Lipid metabolism; fatty acid biosynthesis.</text>
</comment>
<keyword evidence="4 12" id="KW-0444">Lipid biosynthesis</keyword>
<keyword evidence="16" id="KW-1185">Reference proteome</keyword>
<proteinExistence type="inferred from homology"/>
<evidence type="ECO:0000259" key="13">
    <source>
        <dbReference type="SMART" id="SM00822"/>
    </source>
</evidence>
<evidence type="ECO:0000256" key="4">
    <source>
        <dbReference type="ARBA" id="ARBA00022516"/>
    </source>
</evidence>
<evidence type="ECO:0000313" key="16">
    <source>
        <dbReference type="Proteomes" id="UP000291334"/>
    </source>
</evidence>
<evidence type="ECO:0000313" key="17">
    <source>
        <dbReference type="Proteomes" id="UP000293172"/>
    </source>
</evidence>
<keyword evidence="7 12" id="KW-0560">Oxidoreductase</keyword>
<keyword evidence="5 12" id="KW-0276">Fatty acid metabolism</keyword>
<evidence type="ECO:0000256" key="12">
    <source>
        <dbReference type="RuleBase" id="RU366074"/>
    </source>
</evidence>
<protein>
    <recommendedName>
        <fullName evidence="12">3-oxoacyl-[acyl-carrier-protein] reductase</fullName>
        <ecNumber evidence="12">1.1.1.100</ecNumber>
    </recommendedName>
</protein>
<comment type="caution">
    <text evidence="14">The sequence shown here is derived from an EMBL/GenBank/DDBJ whole genome shotgun (WGS) entry which is preliminary data.</text>
</comment>
<dbReference type="Proteomes" id="UP000293172">
    <property type="component" value="Unassembled WGS sequence"/>
</dbReference>
<dbReference type="Pfam" id="PF13561">
    <property type="entry name" value="adh_short_C2"/>
    <property type="match status" value="1"/>
</dbReference>
<dbReference type="NCBIfam" id="NF004197">
    <property type="entry name" value="PRK05653.1-1"/>
    <property type="match status" value="1"/>
</dbReference>
<dbReference type="NCBIfam" id="TIGR01830">
    <property type="entry name" value="3oxo_ACP_reduc"/>
    <property type="match status" value="1"/>
</dbReference>
<evidence type="ECO:0000313" key="14">
    <source>
        <dbReference type="EMBL" id="TBU86430.1"/>
    </source>
</evidence>
<dbReference type="GO" id="GO:0030497">
    <property type="term" value="P:fatty acid elongation"/>
    <property type="evidence" value="ECO:0007669"/>
    <property type="project" value="UniProtKB-ARBA"/>
</dbReference>
<dbReference type="RefSeq" id="WP_131174515.1">
    <property type="nucleotide sequence ID" value="NZ_QJUL01000051.1"/>
</dbReference>
<feature type="domain" description="Ketoreductase" evidence="13">
    <location>
        <begin position="6"/>
        <end position="185"/>
    </location>
</feature>
<gene>
    <name evidence="14" type="primary">fabG</name>
    <name evidence="15" type="ORF">DNK34_02210</name>
    <name evidence="14" type="ORF">DNK44_23030</name>
</gene>
<dbReference type="AlphaFoldDB" id="A0A4Q9QV58"/>
<dbReference type="InterPro" id="IPR011284">
    <property type="entry name" value="3oxo_ACP_reduc"/>
</dbReference>
<keyword evidence="8 12" id="KW-0443">Lipid metabolism</keyword>
<dbReference type="GO" id="GO:0051287">
    <property type="term" value="F:NAD binding"/>
    <property type="evidence" value="ECO:0007669"/>
    <property type="project" value="UniProtKB-UniRule"/>
</dbReference>
<comment type="catalytic activity">
    <reaction evidence="12">
        <text>a (3R)-hydroxyacyl-[ACP] + NADP(+) = a 3-oxoacyl-[ACP] + NADPH + H(+)</text>
        <dbReference type="Rhea" id="RHEA:17397"/>
        <dbReference type="Rhea" id="RHEA-COMP:9916"/>
        <dbReference type="Rhea" id="RHEA-COMP:9945"/>
        <dbReference type="ChEBI" id="CHEBI:15378"/>
        <dbReference type="ChEBI" id="CHEBI:57783"/>
        <dbReference type="ChEBI" id="CHEBI:58349"/>
        <dbReference type="ChEBI" id="CHEBI:78776"/>
        <dbReference type="ChEBI" id="CHEBI:78827"/>
        <dbReference type="EC" id="1.1.1.100"/>
    </reaction>
</comment>
<feature type="active site" description="Proton acceptor" evidence="10">
    <location>
        <position position="154"/>
    </location>
</feature>
<evidence type="ECO:0000256" key="5">
    <source>
        <dbReference type="ARBA" id="ARBA00022832"/>
    </source>
</evidence>
<accession>A0A4Q9QV58</accession>
<evidence type="ECO:0000256" key="9">
    <source>
        <dbReference type="ARBA" id="ARBA00023160"/>
    </source>
</evidence>
<evidence type="ECO:0000256" key="10">
    <source>
        <dbReference type="PIRSR" id="PIRSR611284-1"/>
    </source>
</evidence>
<evidence type="ECO:0000256" key="7">
    <source>
        <dbReference type="ARBA" id="ARBA00023002"/>
    </source>
</evidence>
<evidence type="ECO:0000256" key="6">
    <source>
        <dbReference type="ARBA" id="ARBA00022857"/>
    </source>
</evidence>
<comment type="subunit">
    <text evidence="12">Homotetramer.</text>
</comment>
<sequence length="247" mass="25817">MSLQGKVALVTGASRGIGQAIALELGRQGAVVIGTATSEAGAERIAATLKENGIEGTGLMLDVSNDESVAATLEKIQKDFGQVLVLVNNAGITRDNLMLRMKDDEWYDVIDTNLNSLYRLSKAVLRGMTKARFGRIISIGSVVGAMGNAGQVNYAAAKAGLEGFGRALAREVGSRSITVNAVAPGFIDTDMTRELPQAQREALLTQIPLGRLGQAEEIAKVVAFLASDGAAYVTGATIPVNGGMYMS</sequence>
<dbReference type="EC" id="1.1.1.100" evidence="12"/>
<dbReference type="PANTHER" id="PTHR42879:SF2">
    <property type="entry name" value="3-OXOACYL-[ACYL-CARRIER-PROTEIN] REDUCTASE FABG"/>
    <property type="match status" value="1"/>
</dbReference>
<dbReference type="CDD" id="cd05333">
    <property type="entry name" value="BKR_SDR_c"/>
    <property type="match status" value="1"/>
</dbReference>
<dbReference type="InterPro" id="IPR002347">
    <property type="entry name" value="SDR_fam"/>
</dbReference>
<feature type="binding site" evidence="11">
    <location>
        <begin position="12"/>
        <end position="15"/>
    </location>
    <ligand>
        <name>NADP(+)</name>
        <dbReference type="ChEBI" id="CHEBI:58349"/>
    </ligand>
</feature>
<evidence type="ECO:0000256" key="11">
    <source>
        <dbReference type="PIRSR" id="PIRSR611284-2"/>
    </source>
</evidence>
<evidence type="ECO:0000256" key="3">
    <source>
        <dbReference type="ARBA" id="ARBA00006484"/>
    </source>
</evidence>
<keyword evidence="6 11" id="KW-0521">NADP</keyword>
<dbReference type="GO" id="GO:0004316">
    <property type="term" value="F:3-oxoacyl-[acyl-carrier-protein] reductase (NADPH) activity"/>
    <property type="evidence" value="ECO:0007669"/>
    <property type="project" value="UniProtKB-UniRule"/>
</dbReference>
<evidence type="ECO:0000313" key="15">
    <source>
        <dbReference type="EMBL" id="TBV09370.1"/>
    </source>
</evidence>
<dbReference type="SUPFAM" id="SSF51735">
    <property type="entry name" value="NAD(P)-binding Rossmann-fold domains"/>
    <property type="match status" value="1"/>
</dbReference>
<comment type="function">
    <text evidence="1 12">Catalyzes the NADPH-dependent reduction of beta-ketoacyl-ACP substrates to beta-hydroxyacyl-ACP products, the first reductive step in the elongation cycle of fatty acid biosynthesis.</text>
</comment>